<dbReference type="Proteomes" id="UP001597264">
    <property type="component" value="Unassembled WGS sequence"/>
</dbReference>
<evidence type="ECO:0000313" key="3">
    <source>
        <dbReference type="Proteomes" id="UP001597264"/>
    </source>
</evidence>
<proteinExistence type="predicted"/>
<name>A0ABW3U7M4_9GAMM</name>
<keyword evidence="3" id="KW-1185">Reference proteome</keyword>
<reference evidence="3" key="1">
    <citation type="journal article" date="2019" name="Int. J. Syst. Evol. Microbiol.">
        <title>The Global Catalogue of Microorganisms (GCM) 10K type strain sequencing project: providing services to taxonomists for standard genome sequencing and annotation.</title>
        <authorList>
            <consortium name="The Broad Institute Genomics Platform"/>
            <consortium name="The Broad Institute Genome Sequencing Center for Infectious Disease"/>
            <person name="Wu L."/>
            <person name="Ma J."/>
        </authorList>
    </citation>
    <scope>NUCLEOTIDE SEQUENCE [LARGE SCALE GENOMIC DNA]</scope>
    <source>
        <strain evidence="3">CCUG 54356</strain>
    </source>
</reference>
<feature type="region of interest" description="Disordered" evidence="1">
    <location>
        <begin position="31"/>
        <end position="56"/>
    </location>
</feature>
<evidence type="ECO:0000313" key="2">
    <source>
        <dbReference type="EMBL" id="MFD1216867.1"/>
    </source>
</evidence>
<organism evidence="2 3">
    <name type="scientific">Microbulbifer celer</name>
    <dbReference type="NCBI Taxonomy" id="435905"/>
    <lineage>
        <taxon>Bacteria</taxon>
        <taxon>Pseudomonadati</taxon>
        <taxon>Pseudomonadota</taxon>
        <taxon>Gammaproteobacteria</taxon>
        <taxon>Cellvibrionales</taxon>
        <taxon>Microbulbiferaceae</taxon>
        <taxon>Microbulbifer</taxon>
    </lineage>
</organism>
<protein>
    <recommendedName>
        <fullName evidence="4">Transposase</fullName>
    </recommendedName>
</protein>
<evidence type="ECO:0008006" key="4">
    <source>
        <dbReference type="Google" id="ProtNLM"/>
    </source>
</evidence>
<gene>
    <name evidence="2" type="ORF">ACFQ2X_09665</name>
</gene>
<dbReference type="EMBL" id="JBHTLR010000008">
    <property type="protein sequence ID" value="MFD1216867.1"/>
    <property type="molecule type" value="Genomic_DNA"/>
</dbReference>
<accession>A0ABW3U7M4</accession>
<evidence type="ECO:0000256" key="1">
    <source>
        <dbReference type="SAM" id="MobiDB-lite"/>
    </source>
</evidence>
<dbReference type="RefSeq" id="WP_230437046.1">
    <property type="nucleotide sequence ID" value="NZ_CP087715.1"/>
</dbReference>
<comment type="caution">
    <text evidence="2">The sequence shown here is derived from an EMBL/GenBank/DDBJ whole genome shotgun (WGS) entry which is preliminary data.</text>
</comment>
<sequence length="56" mass="6333">MQWIKQEMDADPVGLGGKVLGFLAAPVKIRKHNQTDRARPRNYNLPPERLATSSPY</sequence>